<feature type="chain" id="PRO_5025051435" evidence="2">
    <location>
        <begin position="19"/>
        <end position="108"/>
    </location>
</feature>
<evidence type="ECO:0000256" key="2">
    <source>
        <dbReference type="SAM" id="SignalP"/>
    </source>
</evidence>
<keyword evidence="2" id="KW-0732">Signal</keyword>
<dbReference type="EMBL" id="CM017324">
    <property type="protein sequence ID" value="KAE8038489.1"/>
    <property type="molecule type" value="Genomic_DNA"/>
</dbReference>
<keyword evidence="1" id="KW-1133">Transmembrane helix</keyword>
<evidence type="ECO:0000313" key="4">
    <source>
        <dbReference type="Proteomes" id="UP000327013"/>
    </source>
</evidence>
<keyword evidence="4" id="KW-1185">Reference proteome</keyword>
<dbReference type="AlphaFoldDB" id="A0A660KW25"/>
<feature type="signal peptide" evidence="2">
    <location>
        <begin position="1"/>
        <end position="18"/>
    </location>
</feature>
<protein>
    <submittedName>
        <fullName evidence="3">Uncharacterized protein</fullName>
    </submittedName>
</protein>
<name>A0A660KW25_9ROSI</name>
<keyword evidence="1" id="KW-0472">Membrane</keyword>
<keyword evidence="1" id="KW-0812">Transmembrane</keyword>
<organism evidence="3 4">
    <name type="scientific">Carpinus fangiana</name>
    <dbReference type="NCBI Taxonomy" id="176857"/>
    <lineage>
        <taxon>Eukaryota</taxon>
        <taxon>Viridiplantae</taxon>
        <taxon>Streptophyta</taxon>
        <taxon>Embryophyta</taxon>
        <taxon>Tracheophyta</taxon>
        <taxon>Spermatophyta</taxon>
        <taxon>Magnoliopsida</taxon>
        <taxon>eudicotyledons</taxon>
        <taxon>Gunneridae</taxon>
        <taxon>Pentapetalae</taxon>
        <taxon>rosids</taxon>
        <taxon>fabids</taxon>
        <taxon>Fagales</taxon>
        <taxon>Betulaceae</taxon>
        <taxon>Carpinus</taxon>
    </lineage>
</organism>
<evidence type="ECO:0000313" key="3">
    <source>
        <dbReference type="EMBL" id="KAE8038489.1"/>
    </source>
</evidence>
<reference evidence="3 4" key="1">
    <citation type="submission" date="2019-06" db="EMBL/GenBank/DDBJ databases">
        <title>A chromosomal-level reference genome of Carpinus fangiana (Coryloideae, Betulaceae).</title>
        <authorList>
            <person name="Yang X."/>
            <person name="Wang Z."/>
            <person name="Zhang L."/>
            <person name="Hao G."/>
            <person name="Liu J."/>
            <person name="Yang Y."/>
        </authorList>
    </citation>
    <scope>NUCLEOTIDE SEQUENCE [LARGE SCALE GENOMIC DNA]</scope>
    <source>
        <strain evidence="3">Cfa_2016G</strain>
        <tissue evidence="3">Leaf</tissue>
    </source>
</reference>
<gene>
    <name evidence="3" type="ORF">FH972_010993</name>
</gene>
<dbReference type="Proteomes" id="UP000327013">
    <property type="component" value="Chromosome 4"/>
</dbReference>
<accession>A0A660KW25</accession>
<evidence type="ECO:0000256" key="1">
    <source>
        <dbReference type="SAM" id="Phobius"/>
    </source>
</evidence>
<feature type="transmembrane region" description="Helical" evidence="1">
    <location>
        <begin position="62"/>
        <end position="83"/>
    </location>
</feature>
<proteinExistence type="predicted"/>
<sequence>MWISVAALLIFCFSHATMKNIINQQTHWTTSSSCSQIIDTFRVLSAALVAVSLLSIFLPDPIWWLFFVIRLLLASFIVARHFFKFQCTWIYLGVIMKTTVQPAARCFA</sequence>